<dbReference type="Proteomes" id="UP001197247">
    <property type="component" value="Unassembled WGS sequence"/>
</dbReference>
<evidence type="ECO:0000259" key="5">
    <source>
        <dbReference type="Pfam" id="PF00296"/>
    </source>
</evidence>
<proteinExistence type="predicted"/>
<dbReference type="InterPro" id="IPR050172">
    <property type="entry name" value="SsuD_RutA_monooxygenase"/>
</dbReference>
<comment type="caution">
    <text evidence="6">The sequence shown here is derived from an EMBL/GenBank/DDBJ whole genome shotgun (WGS) entry which is preliminary data.</text>
</comment>
<keyword evidence="7" id="KW-1185">Reference proteome</keyword>
<evidence type="ECO:0000256" key="4">
    <source>
        <dbReference type="ARBA" id="ARBA00023033"/>
    </source>
</evidence>
<accession>A0ABS5TNY8</accession>
<dbReference type="SUPFAM" id="SSF51679">
    <property type="entry name" value="Bacterial luciferase-like"/>
    <property type="match status" value="1"/>
</dbReference>
<dbReference type="InterPro" id="IPR036661">
    <property type="entry name" value="Luciferase-like_sf"/>
</dbReference>
<gene>
    <name evidence="6" type="ORF">KIH74_28005</name>
</gene>
<dbReference type="EMBL" id="JAHBAY010000014">
    <property type="protein sequence ID" value="MBT0772818.1"/>
    <property type="molecule type" value="Genomic_DNA"/>
</dbReference>
<evidence type="ECO:0000256" key="2">
    <source>
        <dbReference type="ARBA" id="ARBA00022643"/>
    </source>
</evidence>
<protein>
    <submittedName>
        <fullName evidence="6">LLM class flavin-dependent oxidoreductase</fullName>
    </submittedName>
</protein>
<dbReference type="RefSeq" id="WP_214159361.1">
    <property type="nucleotide sequence ID" value="NZ_JAHBAY010000014.1"/>
</dbReference>
<reference evidence="6 7" key="1">
    <citation type="submission" date="2021-05" db="EMBL/GenBank/DDBJ databases">
        <title>Kineosporia and Streptomyces sp. nov. two new marine actinobacteria isolated from Coral.</title>
        <authorList>
            <person name="Buangrab K."/>
            <person name="Sutthacheep M."/>
            <person name="Yeemin T."/>
            <person name="Harunari E."/>
            <person name="Igarashi Y."/>
            <person name="Kanchanasin P."/>
            <person name="Tanasupawat S."/>
            <person name="Phongsopitanun W."/>
        </authorList>
    </citation>
    <scope>NUCLEOTIDE SEQUENCE [LARGE SCALE GENOMIC DNA]</scope>
    <source>
        <strain evidence="6 7">J2-2</strain>
    </source>
</reference>
<feature type="domain" description="Luciferase-like" evidence="5">
    <location>
        <begin position="16"/>
        <end position="331"/>
    </location>
</feature>
<keyword evidence="3" id="KW-0560">Oxidoreductase</keyword>
<evidence type="ECO:0000256" key="1">
    <source>
        <dbReference type="ARBA" id="ARBA00022630"/>
    </source>
</evidence>
<dbReference type="Gene3D" id="3.20.20.30">
    <property type="entry name" value="Luciferase-like domain"/>
    <property type="match status" value="1"/>
</dbReference>
<keyword evidence="1" id="KW-0285">Flavoprotein</keyword>
<name>A0ABS5TNY8_9ACTN</name>
<evidence type="ECO:0000313" key="6">
    <source>
        <dbReference type="EMBL" id="MBT0772818.1"/>
    </source>
</evidence>
<dbReference type="InterPro" id="IPR011251">
    <property type="entry name" value="Luciferase-like_dom"/>
</dbReference>
<dbReference type="PANTHER" id="PTHR42847:SF4">
    <property type="entry name" value="ALKANESULFONATE MONOOXYGENASE-RELATED"/>
    <property type="match status" value="1"/>
</dbReference>
<keyword evidence="4" id="KW-0503">Monooxygenase</keyword>
<keyword evidence="2" id="KW-0288">FMN</keyword>
<evidence type="ECO:0000256" key="3">
    <source>
        <dbReference type="ARBA" id="ARBA00023002"/>
    </source>
</evidence>
<dbReference type="PANTHER" id="PTHR42847">
    <property type="entry name" value="ALKANESULFONATE MONOOXYGENASE"/>
    <property type="match status" value="1"/>
</dbReference>
<evidence type="ECO:0000313" key="7">
    <source>
        <dbReference type="Proteomes" id="UP001197247"/>
    </source>
</evidence>
<organism evidence="6 7">
    <name type="scientific">Kineosporia corallincola</name>
    <dbReference type="NCBI Taxonomy" id="2835133"/>
    <lineage>
        <taxon>Bacteria</taxon>
        <taxon>Bacillati</taxon>
        <taxon>Actinomycetota</taxon>
        <taxon>Actinomycetes</taxon>
        <taxon>Kineosporiales</taxon>
        <taxon>Kineosporiaceae</taxon>
        <taxon>Kineosporia</taxon>
    </lineage>
</organism>
<sequence>MFAGLPVIVEVDVMVEFGVFLPIANNGWILSSASPQYRPSFELNRTITRLAEENGFGFVLSMVKFRGYGGPTRHWDFCQDSLTLMTGLAAVTSRIKLFASVAPITLHPAMVARMASTIDDISGGRFGINIVAGWNRAEYAQMGLWPGDDFYDYRYDYAEEYAHVLRELWEHGRLTHHGRFDLEDCEVLPTPPHGVKLLSAGQSPRGQEFCARYADYHFSAVGDPAAVAAMNRRTRELAAGHGRSVTSLNLATVVLGDTDADARRKVELYTEGADLAAIGYMTGQYSRDTATDGSSAAVVAGHGGGRPSPFYGGAEPIVGSASTVAAALDEMAGIEGTGGIMLVFDDFVEGVARFGAEVMPLLSSHPVAPAS</sequence>
<dbReference type="Pfam" id="PF00296">
    <property type="entry name" value="Bac_luciferase"/>
    <property type="match status" value="1"/>
</dbReference>